<dbReference type="EMBL" id="LBQH01000035">
    <property type="protein sequence ID" value="KKP75100.1"/>
    <property type="molecule type" value="Genomic_DNA"/>
</dbReference>
<organism evidence="1 2">
    <name type="scientific">candidate division WS6 bacterium GW2011_GWF1_35_23</name>
    <dbReference type="NCBI Taxonomy" id="1619097"/>
    <lineage>
        <taxon>Bacteria</taxon>
        <taxon>Candidatus Dojkabacteria</taxon>
    </lineage>
</organism>
<proteinExistence type="predicted"/>
<dbReference type="AlphaFoldDB" id="A0A0G0EIV3"/>
<comment type="caution">
    <text evidence="1">The sequence shown here is derived from an EMBL/GenBank/DDBJ whole genome shotgun (WGS) entry which is preliminary data.</text>
</comment>
<protein>
    <submittedName>
        <fullName evidence="1">Uncharacterized protein</fullName>
    </submittedName>
</protein>
<evidence type="ECO:0000313" key="2">
    <source>
        <dbReference type="Proteomes" id="UP000034816"/>
    </source>
</evidence>
<evidence type="ECO:0000313" key="1">
    <source>
        <dbReference type="EMBL" id="KKP75100.1"/>
    </source>
</evidence>
<reference evidence="1 2" key="1">
    <citation type="journal article" date="2015" name="Nature">
        <title>rRNA introns, odd ribosomes, and small enigmatic genomes across a large radiation of phyla.</title>
        <authorList>
            <person name="Brown C.T."/>
            <person name="Hug L.A."/>
            <person name="Thomas B.C."/>
            <person name="Sharon I."/>
            <person name="Castelle C.J."/>
            <person name="Singh A."/>
            <person name="Wilkins M.J."/>
            <person name="Williams K.H."/>
            <person name="Banfield J.F."/>
        </authorList>
    </citation>
    <scope>NUCLEOTIDE SEQUENCE [LARGE SCALE GENOMIC DNA]</scope>
</reference>
<name>A0A0G0EIV3_9BACT</name>
<sequence>MPKSKILVLVGAVFVLLAVAAALYLFFVKDMDYVADAPEGCPKSTSIVVMSEEAGTQKITSENSNFIHWDKSQGLLVFTNYTLNPDSIYSDITEEKVLAVVKFRNGDSSELGVGTYRKNALEGTTTPIQYTPEYNISTVGLAGGVFDDNANVEITYFGKDYVCGTVTSDDGDSSIKGEFIAKYVDKL</sequence>
<accession>A0A0G0EIV3</accession>
<gene>
    <name evidence="1" type="ORF">UR73_C0035G0003</name>
</gene>
<dbReference type="Proteomes" id="UP000034816">
    <property type="component" value="Unassembled WGS sequence"/>
</dbReference>